<dbReference type="PATRIC" id="fig|1354272.4.peg.833"/>
<keyword evidence="5 8" id="KW-0812">Transmembrane</keyword>
<evidence type="ECO:0000259" key="9">
    <source>
        <dbReference type="Pfam" id="PF00884"/>
    </source>
</evidence>
<comment type="subcellular location">
    <subcellularLocation>
        <location evidence="1">Cell inner membrane</location>
        <topology evidence="1">Multi-pass membrane protein</topology>
    </subcellularLocation>
</comment>
<feature type="domain" description="Sulfatase N-terminal" evidence="9">
    <location>
        <begin position="197"/>
        <end position="482"/>
    </location>
</feature>
<dbReference type="CDD" id="cd16017">
    <property type="entry name" value="LptA"/>
    <property type="match status" value="1"/>
</dbReference>
<dbReference type="InterPro" id="IPR012549">
    <property type="entry name" value="EptA-like_N"/>
</dbReference>
<dbReference type="PANTHER" id="PTHR30443:SF3">
    <property type="entry name" value="KDO(2)-LIPID A PHOSPHOETHANOLAMINE 7''-TRANSFERASE"/>
    <property type="match status" value="1"/>
</dbReference>
<feature type="transmembrane region" description="Helical" evidence="8">
    <location>
        <begin position="105"/>
        <end position="124"/>
    </location>
</feature>
<dbReference type="EC" id="3.1.6.-" evidence="11"/>
<dbReference type="Proteomes" id="UP000078224">
    <property type="component" value="Unassembled WGS sequence"/>
</dbReference>
<dbReference type="NCBIfam" id="NF008593">
    <property type="entry name" value="PRK11560.1"/>
    <property type="match status" value="1"/>
</dbReference>
<dbReference type="InterPro" id="IPR000917">
    <property type="entry name" value="Sulfatase_N"/>
</dbReference>
<dbReference type="GO" id="GO:0005886">
    <property type="term" value="C:plasma membrane"/>
    <property type="evidence" value="ECO:0007669"/>
    <property type="project" value="UniProtKB-SubCell"/>
</dbReference>
<accession>A0A1B7K090</accession>
<keyword evidence="6 8" id="KW-1133">Transmembrane helix</keyword>
<evidence type="ECO:0000256" key="2">
    <source>
        <dbReference type="ARBA" id="ARBA00022475"/>
    </source>
</evidence>
<evidence type="ECO:0000256" key="6">
    <source>
        <dbReference type="ARBA" id="ARBA00022989"/>
    </source>
</evidence>
<keyword evidence="7 8" id="KW-0472">Membrane</keyword>
<keyword evidence="12" id="KW-1185">Reference proteome</keyword>
<evidence type="ECO:0000256" key="7">
    <source>
        <dbReference type="ARBA" id="ARBA00023136"/>
    </source>
</evidence>
<dbReference type="InterPro" id="IPR017850">
    <property type="entry name" value="Alkaline_phosphatase_core_sf"/>
</dbReference>
<dbReference type="EMBL" id="LXEW01000015">
    <property type="protein sequence ID" value="OAT53560.1"/>
    <property type="molecule type" value="Genomic_DNA"/>
</dbReference>
<dbReference type="GO" id="GO:0016787">
    <property type="term" value="F:hydrolase activity"/>
    <property type="evidence" value="ECO:0007669"/>
    <property type="project" value="UniProtKB-KW"/>
</dbReference>
<feature type="transmembrane region" description="Helical" evidence="8">
    <location>
        <begin position="75"/>
        <end position="93"/>
    </location>
</feature>
<dbReference type="GO" id="GO:0043838">
    <property type="term" value="F:phosphatidylethanolamine:Kdo2-lipid A phosphoethanolamine transferase activity"/>
    <property type="evidence" value="ECO:0007669"/>
    <property type="project" value="TreeGrafter"/>
</dbReference>
<dbReference type="InterPro" id="IPR040423">
    <property type="entry name" value="PEA_transferase"/>
</dbReference>
<keyword evidence="11" id="KW-0378">Hydrolase</keyword>
<dbReference type="PANTHER" id="PTHR30443">
    <property type="entry name" value="INNER MEMBRANE PROTEIN"/>
    <property type="match status" value="1"/>
</dbReference>
<comment type="caution">
    <text evidence="11">The sequence shown here is derived from an EMBL/GenBank/DDBJ whole genome shotgun (WGS) entry which is preliminary data.</text>
</comment>
<evidence type="ECO:0000256" key="4">
    <source>
        <dbReference type="ARBA" id="ARBA00022679"/>
    </source>
</evidence>
<keyword evidence="4 11" id="KW-0808">Transferase</keyword>
<feature type="domain" description="Phosphoethanolamine transferase N-terminal" evidence="10">
    <location>
        <begin position="11"/>
        <end position="123"/>
    </location>
</feature>
<evidence type="ECO:0000256" key="8">
    <source>
        <dbReference type="SAM" id="Phobius"/>
    </source>
</evidence>
<keyword evidence="3" id="KW-0997">Cell inner membrane</keyword>
<feature type="transmembrane region" description="Helical" evidence="8">
    <location>
        <begin position="33"/>
        <end position="55"/>
    </location>
</feature>
<dbReference type="Gene3D" id="3.40.720.10">
    <property type="entry name" value="Alkaline Phosphatase, subunit A"/>
    <property type="match status" value="1"/>
</dbReference>
<dbReference type="GO" id="GO:0009245">
    <property type="term" value="P:lipid A biosynthetic process"/>
    <property type="evidence" value="ECO:0007669"/>
    <property type="project" value="TreeGrafter"/>
</dbReference>
<evidence type="ECO:0000256" key="1">
    <source>
        <dbReference type="ARBA" id="ARBA00004429"/>
    </source>
</evidence>
<keyword evidence="2" id="KW-1003">Cell membrane</keyword>
<evidence type="ECO:0000313" key="11">
    <source>
        <dbReference type="EMBL" id="OAT53560.1"/>
    </source>
</evidence>
<evidence type="ECO:0000256" key="3">
    <source>
        <dbReference type="ARBA" id="ARBA00022519"/>
    </source>
</evidence>
<name>A0A1B7K090_9GAMM</name>
<dbReference type="GO" id="GO:0009244">
    <property type="term" value="P:lipopolysaccharide core region biosynthetic process"/>
    <property type="evidence" value="ECO:0007669"/>
    <property type="project" value="TreeGrafter"/>
</dbReference>
<dbReference type="Pfam" id="PF00884">
    <property type="entry name" value="Sulfatase"/>
    <property type="match status" value="1"/>
</dbReference>
<reference evidence="11 12" key="1">
    <citation type="submission" date="2016-04" db="EMBL/GenBank/DDBJ databases">
        <title>ATOL: Assembling a taxonomically balanced genome-scale reconstruction of the evolutionary history of the Enterobacteriaceae.</title>
        <authorList>
            <person name="Plunkett G.III."/>
            <person name="Neeno-Eckwall E.C."/>
            <person name="Glasner J.D."/>
            <person name="Perna N.T."/>
        </authorList>
    </citation>
    <scope>NUCLEOTIDE SEQUENCE [LARGE SCALE GENOMIC DNA]</scope>
    <source>
        <strain evidence="11 12">ATCC 35613</strain>
    </source>
</reference>
<dbReference type="SUPFAM" id="SSF53649">
    <property type="entry name" value="Alkaline phosphatase-like"/>
    <property type="match status" value="1"/>
</dbReference>
<gene>
    <name evidence="11" type="ORF">M998_0809</name>
</gene>
<feature type="transmembrane region" description="Helical" evidence="8">
    <location>
        <begin position="6"/>
        <end position="26"/>
    </location>
</feature>
<organism evidence="11 12">
    <name type="scientific">Providencia heimbachae ATCC 35613</name>
    <dbReference type="NCBI Taxonomy" id="1354272"/>
    <lineage>
        <taxon>Bacteria</taxon>
        <taxon>Pseudomonadati</taxon>
        <taxon>Pseudomonadota</taxon>
        <taxon>Gammaproteobacteria</taxon>
        <taxon>Enterobacterales</taxon>
        <taxon>Morganellaceae</taxon>
        <taxon>Providencia</taxon>
    </lineage>
</organism>
<evidence type="ECO:0000256" key="5">
    <source>
        <dbReference type="ARBA" id="ARBA00022692"/>
    </source>
</evidence>
<protein>
    <submittedName>
        <fullName evidence="11">Lipopolysaccharide phosphoethanolamine transferase</fullName>
        <ecNumber evidence="11">3.1.6.-</ecNumber>
    </submittedName>
</protein>
<dbReference type="AlphaFoldDB" id="A0A1B7K090"/>
<dbReference type="Pfam" id="PF08019">
    <property type="entry name" value="EptA_B_N"/>
    <property type="match status" value="1"/>
</dbReference>
<proteinExistence type="predicted"/>
<dbReference type="InterPro" id="IPR058130">
    <property type="entry name" value="PEA_transf_C"/>
</dbReference>
<sequence>MAEIIVNILFSFFLFRLVAVLGLFSFKLLSTLIILISIAISYYITFYDVVVGYGILISTLTTDIDLSQEVIDNNFFIWLLLLSIPPVILIWLTKKTVLSKKRSRLLRLFTFILIPLLIFTYIKLVDSYQKENESKKNIDISSYGGGIGYSYLPTNWMIPLVQYGIVKYDDSFNETNLLDPFDKFTYKPNEKNKDVYVVFVIGETARWDHMQLLGYQRETTPRLASEKNVIAFKGTSCDTSTKLSLRCMFVREGGVKDNEQRTVTENNIFSVMKQLGFSSNLFSMQSEVWFYNKLDVDNYLIREMITSKNSSRGKEIHDELLLDEVDNVIQDKTSGMNLIILHTKGSHYLYSKRYPAEFKKFMPECIDSAVKCSKEQLINSYDNSILYTDTVISNLIDRLKDKNAIVFYTSDHGESIEENKGLHGTPRRIAPVEQFRVPLIVWMSDTYMENNKGLYDNLKQNSQSRTFFHHEIFDSLLGCLGYTSTDGGINNKNNLCFR</sequence>
<evidence type="ECO:0000313" key="12">
    <source>
        <dbReference type="Proteomes" id="UP000078224"/>
    </source>
</evidence>
<evidence type="ECO:0000259" key="10">
    <source>
        <dbReference type="Pfam" id="PF08019"/>
    </source>
</evidence>